<accession>A0ACB9KGQ6</accession>
<proteinExistence type="predicted"/>
<dbReference type="Proteomes" id="UP000828941">
    <property type="component" value="Chromosome 14"/>
</dbReference>
<sequence length="79" mass="8646">MEEIEKVSNIVEKVATVAEKVSAQVAENLPGNGKLRQVALAVEHASEEVAHDAQLTEEFIHKVLIVNSSAYNTISKYIL</sequence>
<comment type="caution">
    <text evidence="1">The sequence shown here is derived from an EMBL/GenBank/DDBJ whole genome shotgun (WGS) entry which is preliminary data.</text>
</comment>
<dbReference type="EMBL" id="CM039439">
    <property type="protein sequence ID" value="KAI4296409.1"/>
    <property type="molecule type" value="Genomic_DNA"/>
</dbReference>
<protein>
    <submittedName>
        <fullName evidence="1">Uncharacterized protein</fullName>
    </submittedName>
</protein>
<evidence type="ECO:0000313" key="2">
    <source>
        <dbReference type="Proteomes" id="UP000828941"/>
    </source>
</evidence>
<evidence type="ECO:0000313" key="1">
    <source>
        <dbReference type="EMBL" id="KAI4296409.1"/>
    </source>
</evidence>
<organism evidence="1 2">
    <name type="scientific">Bauhinia variegata</name>
    <name type="common">Purple orchid tree</name>
    <name type="synonym">Phanera variegata</name>
    <dbReference type="NCBI Taxonomy" id="167791"/>
    <lineage>
        <taxon>Eukaryota</taxon>
        <taxon>Viridiplantae</taxon>
        <taxon>Streptophyta</taxon>
        <taxon>Embryophyta</taxon>
        <taxon>Tracheophyta</taxon>
        <taxon>Spermatophyta</taxon>
        <taxon>Magnoliopsida</taxon>
        <taxon>eudicotyledons</taxon>
        <taxon>Gunneridae</taxon>
        <taxon>Pentapetalae</taxon>
        <taxon>rosids</taxon>
        <taxon>fabids</taxon>
        <taxon>Fabales</taxon>
        <taxon>Fabaceae</taxon>
        <taxon>Cercidoideae</taxon>
        <taxon>Cercideae</taxon>
        <taxon>Bauhiniinae</taxon>
        <taxon>Bauhinia</taxon>
    </lineage>
</organism>
<gene>
    <name evidence="1" type="ORF">L6164_036369</name>
</gene>
<keyword evidence="2" id="KW-1185">Reference proteome</keyword>
<reference evidence="1 2" key="1">
    <citation type="journal article" date="2022" name="DNA Res.">
        <title>Chromosomal-level genome assembly of the orchid tree Bauhinia variegata (Leguminosae; Cercidoideae) supports the allotetraploid origin hypothesis of Bauhinia.</title>
        <authorList>
            <person name="Zhong Y."/>
            <person name="Chen Y."/>
            <person name="Zheng D."/>
            <person name="Pang J."/>
            <person name="Liu Y."/>
            <person name="Luo S."/>
            <person name="Meng S."/>
            <person name="Qian L."/>
            <person name="Wei D."/>
            <person name="Dai S."/>
            <person name="Zhou R."/>
        </authorList>
    </citation>
    <scope>NUCLEOTIDE SEQUENCE [LARGE SCALE GENOMIC DNA]</scope>
    <source>
        <strain evidence="1">BV-YZ2020</strain>
    </source>
</reference>
<name>A0ACB9KGQ6_BAUVA</name>